<evidence type="ECO:0000313" key="1">
    <source>
        <dbReference type="EMBL" id="MCE5167325.1"/>
    </source>
</evidence>
<proteinExistence type="predicted"/>
<dbReference type="PANTHER" id="PTHR15319">
    <property type="entry name" value="TATA BOX-BINDING PROTEIN ASSOCIATED FACTOR RNA POLYMERASE I SUBUNIT C"/>
    <property type="match status" value="1"/>
</dbReference>
<feature type="non-terminal residue" evidence="1">
    <location>
        <position position="211"/>
    </location>
</feature>
<dbReference type="Proteomes" id="UP000823775">
    <property type="component" value="Unassembled WGS sequence"/>
</dbReference>
<sequence length="211" mass="23504">TPFVLLVAVRLPARETAMDFSDEWKSLWPISSSYSPPLLLSNPRDESSSKRRRTDSPIGPLIFKPCEETLTLLLRSPLLSTRLPPPVPDLSLPRFLQTSSVILFSTASSIAAQFTPQVSDSIHNFNAIQFLPCPNVGENSKTNSIIGIFPTGENYDQVGFFVLCSEDTQFVVKKFKNGTSFIVHNHKLNFRILRLLVNPVSEIDDTCSSGY</sequence>
<dbReference type="PANTHER" id="PTHR15319:SF1">
    <property type="entry name" value="TATA BOX-BINDING PROTEIN-ASSOCIATED FACTOR RNA POLYMERASE I SUBUNIT C"/>
    <property type="match status" value="1"/>
</dbReference>
<dbReference type="InterPro" id="IPR038801">
    <property type="entry name" value="TAF1C"/>
</dbReference>
<dbReference type="EMBL" id="JACEIK010079672">
    <property type="protein sequence ID" value="MCE5167325.1"/>
    <property type="molecule type" value="Genomic_DNA"/>
</dbReference>
<organism evidence="1 2">
    <name type="scientific">Datura stramonium</name>
    <name type="common">Jimsonweed</name>
    <name type="synonym">Common thornapple</name>
    <dbReference type="NCBI Taxonomy" id="4076"/>
    <lineage>
        <taxon>Eukaryota</taxon>
        <taxon>Viridiplantae</taxon>
        <taxon>Streptophyta</taxon>
        <taxon>Embryophyta</taxon>
        <taxon>Tracheophyta</taxon>
        <taxon>Spermatophyta</taxon>
        <taxon>Magnoliopsida</taxon>
        <taxon>eudicotyledons</taxon>
        <taxon>Gunneridae</taxon>
        <taxon>Pentapetalae</taxon>
        <taxon>asterids</taxon>
        <taxon>lamiids</taxon>
        <taxon>Solanales</taxon>
        <taxon>Solanaceae</taxon>
        <taxon>Solanoideae</taxon>
        <taxon>Datureae</taxon>
        <taxon>Datura</taxon>
    </lineage>
</organism>
<keyword evidence="2" id="KW-1185">Reference proteome</keyword>
<protein>
    <submittedName>
        <fullName evidence="1">Uncharacterized protein</fullName>
    </submittedName>
</protein>
<accession>A0ABS8Y9Z8</accession>
<reference evidence="1 2" key="1">
    <citation type="journal article" date="2021" name="BMC Genomics">
        <title>Datura genome reveals duplications of psychoactive alkaloid biosynthetic genes and high mutation rate following tissue culture.</title>
        <authorList>
            <person name="Rajewski A."/>
            <person name="Carter-House D."/>
            <person name="Stajich J."/>
            <person name="Litt A."/>
        </authorList>
    </citation>
    <scope>NUCLEOTIDE SEQUENCE [LARGE SCALE GENOMIC DNA]</scope>
    <source>
        <strain evidence="1">AR-01</strain>
    </source>
</reference>
<evidence type="ECO:0000313" key="2">
    <source>
        <dbReference type="Proteomes" id="UP000823775"/>
    </source>
</evidence>
<gene>
    <name evidence="1" type="ORF">HAX54_048341</name>
</gene>
<comment type="caution">
    <text evidence="1">The sequence shown here is derived from an EMBL/GenBank/DDBJ whole genome shotgun (WGS) entry which is preliminary data.</text>
</comment>
<name>A0ABS8Y9Z8_DATST</name>
<feature type="non-terminal residue" evidence="1">
    <location>
        <position position="1"/>
    </location>
</feature>